<dbReference type="STRING" id="1076256.A0A2H3AKX8"/>
<dbReference type="Proteomes" id="UP000218334">
    <property type="component" value="Unassembled WGS sequence"/>
</dbReference>
<feature type="domain" description="CxC2-like cysteine cluster KDZ transposase-associated" evidence="2">
    <location>
        <begin position="77"/>
        <end position="116"/>
    </location>
</feature>
<gene>
    <name evidence="3" type="ORF">ARMSODRAFT_991128</name>
</gene>
<evidence type="ECO:0000259" key="2">
    <source>
        <dbReference type="Pfam" id="PF18803"/>
    </source>
</evidence>
<dbReference type="InterPro" id="IPR041457">
    <property type="entry name" value="CxC2_KDZ-assoc"/>
</dbReference>
<feature type="compositionally biased region" description="Acidic residues" evidence="1">
    <location>
        <begin position="875"/>
        <end position="887"/>
    </location>
</feature>
<protein>
    <recommendedName>
        <fullName evidence="2">CxC2-like cysteine cluster KDZ transposase-associated domain-containing protein</fullName>
    </recommendedName>
</protein>
<name>A0A2H3AKX8_9AGAR</name>
<evidence type="ECO:0000313" key="4">
    <source>
        <dbReference type="Proteomes" id="UP000218334"/>
    </source>
</evidence>
<keyword evidence="4" id="KW-1185">Reference proteome</keyword>
<feature type="region of interest" description="Disordered" evidence="1">
    <location>
        <begin position="867"/>
        <end position="887"/>
    </location>
</feature>
<accession>A0A2H3AKX8</accession>
<dbReference type="Pfam" id="PF18803">
    <property type="entry name" value="CxC2"/>
    <property type="match status" value="1"/>
</dbReference>
<evidence type="ECO:0000313" key="3">
    <source>
        <dbReference type="EMBL" id="PBK59521.1"/>
    </source>
</evidence>
<dbReference type="AlphaFoldDB" id="A0A2H3AKX8"/>
<dbReference type="PANTHER" id="PTHR33104">
    <property type="entry name" value="SI:DKEY-29D5.2"/>
    <property type="match status" value="1"/>
</dbReference>
<dbReference type="EMBL" id="KZ293503">
    <property type="protein sequence ID" value="PBK59521.1"/>
    <property type="molecule type" value="Genomic_DNA"/>
</dbReference>
<sequence>MGSSDKPGFREEFLLELLRWKGRGENTIFEACPQGLMVCERCCLRNHASLPLHVIQKWEGERFVKIAMRDLGLRLQLVMDTDGLHEVDVNYCACDRRGGANRRQQLLRFGWYPASLKISGYDFYKSLAHMTDAMGLKVPKTKYKCFLRVVRQFRHLKMMMCAGRGQEEDGVKKTCEGGLALRCPACPIPGVNLPNGWMGCMPEKRYIYRGLFALDANFRLKNLHRSNSDVDPGLHTGLAYMVKYAPYLVHVKKFASQKDISTCSGFKTLAHAETKGEAGLRASGVGMCVCARHEMVCATGVGDLQKGERYANMDYIFLSAVSQLQLGDLFLSYDIACQWCINFNTRMKSDLPTHLRLRGGVGLSAGVPKLHAKAHKMSCQAEHAIGIQDGTGRTDGEGIERTWAVVNALAASTKEMGPGSRHDTLDDHFSYHNFLKLIGFGHLLHRKLAEAEIQVAAHQKYHADFTNALPDPSYVAEWTELVCNWEQDRSKPTPYLSTEEHTTEADLKLKLKEDERKSKENGELPIHEISATSCLALGLLIEESQRRLSGKTTGEGEMTWAQSADIEQRQSTLRRQMEQYRELQMVYMPGVALRHERAVAQATEEIQPEDERLWFPSDLSSSVRKVSCLAGLPKKEELLREAQCWDALASIRSSLRAEAAVLDFRNRTARGQSTLTRVADIMEGWKGKRDAAVEKYRNARKALLSLRGPGDWTEKLRELKDADMSSMYGAVLDGKEVRSEAVVSRRKKKQKIQADSTKDMPKDVSWIWLSEGSLANCDENSSIEDVRIHWIRSRAWLRRWEEERELLREEQRRILVMLQYRADWWESRKSGWSGIGRDIAEGIQAYALQQADAHRRLAHNFSATWQTAFTPPPDNDYESDDDDVVEP</sequence>
<proteinExistence type="predicted"/>
<organism evidence="3 4">
    <name type="scientific">Armillaria solidipes</name>
    <dbReference type="NCBI Taxonomy" id="1076256"/>
    <lineage>
        <taxon>Eukaryota</taxon>
        <taxon>Fungi</taxon>
        <taxon>Dikarya</taxon>
        <taxon>Basidiomycota</taxon>
        <taxon>Agaricomycotina</taxon>
        <taxon>Agaricomycetes</taxon>
        <taxon>Agaricomycetidae</taxon>
        <taxon>Agaricales</taxon>
        <taxon>Marasmiineae</taxon>
        <taxon>Physalacriaceae</taxon>
        <taxon>Armillaria</taxon>
    </lineage>
</organism>
<reference evidence="4" key="1">
    <citation type="journal article" date="2017" name="Nat. Ecol. Evol.">
        <title>Genome expansion and lineage-specific genetic innovations in the forest pathogenic fungi Armillaria.</title>
        <authorList>
            <person name="Sipos G."/>
            <person name="Prasanna A.N."/>
            <person name="Walter M.C."/>
            <person name="O'Connor E."/>
            <person name="Balint B."/>
            <person name="Krizsan K."/>
            <person name="Kiss B."/>
            <person name="Hess J."/>
            <person name="Varga T."/>
            <person name="Slot J."/>
            <person name="Riley R."/>
            <person name="Boka B."/>
            <person name="Rigling D."/>
            <person name="Barry K."/>
            <person name="Lee J."/>
            <person name="Mihaltcheva S."/>
            <person name="LaButti K."/>
            <person name="Lipzen A."/>
            <person name="Waldron R."/>
            <person name="Moloney N.M."/>
            <person name="Sperisen C."/>
            <person name="Kredics L."/>
            <person name="Vagvoelgyi C."/>
            <person name="Patrignani A."/>
            <person name="Fitzpatrick D."/>
            <person name="Nagy I."/>
            <person name="Doyle S."/>
            <person name="Anderson J.B."/>
            <person name="Grigoriev I.V."/>
            <person name="Gueldener U."/>
            <person name="Muensterkoetter M."/>
            <person name="Nagy L.G."/>
        </authorList>
    </citation>
    <scope>NUCLEOTIDE SEQUENCE [LARGE SCALE GENOMIC DNA]</scope>
    <source>
        <strain evidence="4">28-4</strain>
    </source>
</reference>
<evidence type="ECO:0000256" key="1">
    <source>
        <dbReference type="SAM" id="MobiDB-lite"/>
    </source>
</evidence>
<dbReference type="Pfam" id="PF18758">
    <property type="entry name" value="KDZ"/>
    <property type="match status" value="1"/>
</dbReference>
<dbReference type="PANTHER" id="PTHR33104:SF2">
    <property type="entry name" value="CXC3 LIKE CYSTEINE CLUSTER DOMAIN-CONTAINING PROTEIN"/>
    <property type="match status" value="1"/>
</dbReference>
<dbReference type="InterPro" id="IPR040521">
    <property type="entry name" value="KDZ"/>
</dbReference>